<reference evidence="2 3" key="1">
    <citation type="journal article" date="2019" name="New Phytol.">
        <title>Comparative genomics reveals unique wood-decay strategies and fruiting body development in the Schizophyllaceae.</title>
        <authorList>
            <person name="Almasi E."/>
            <person name="Sahu N."/>
            <person name="Krizsan K."/>
            <person name="Balint B."/>
            <person name="Kovacs G.M."/>
            <person name="Kiss B."/>
            <person name="Cseklye J."/>
            <person name="Drula E."/>
            <person name="Henrissat B."/>
            <person name="Nagy I."/>
            <person name="Chovatia M."/>
            <person name="Adam C."/>
            <person name="LaButti K."/>
            <person name="Lipzen A."/>
            <person name="Riley R."/>
            <person name="Grigoriev I.V."/>
            <person name="Nagy L.G."/>
        </authorList>
    </citation>
    <scope>NUCLEOTIDE SEQUENCE [LARGE SCALE GENOMIC DNA]</scope>
    <source>
        <strain evidence="2 3">NL-1724</strain>
    </source>
</reference>
<comment type="caution">
    <text evidence="2">The sequence shown here is derived from an EMBL/GenBank/DDBJ whole genome shotgun (WGS) entry which is preliminary data.</text>
</comment>
<name>A0A550CIM7_9AGAR</name>
<dbReference type="STRING" id="97359.A0A550CIM7"/>
<evidence type="ECO:0000256" key="1">
    <source>
        <dbReference type="SAM" id="SignalP"/>
    </source>
</evidence>
<dbReference type="OrthoDB" id="8062037at2759"/>
<organism evidence="2 3">
    <name type="scientific">Schizophyllum amplum</name>
    <dbReference type="NCBI Taxonomy" id="97359"/>
    <lineage>
        <taxon>Eukaryota</taxon>
        <taxon>Fungi</taxon>
        <taxon>Dikarya</taxon>
        <taxon>Basidiomycota</taxon>
        <taxon>Agaricomycotina</taxon>
        <taxon>Agaricomycetes</taxon>
        <taxon>Agaricomycetidae</taxon>
        <taxon>Agaricales</taxon>
        <taxon>Schizophyllaceae</taxon>
        <taxon>Schizophyllum</taxon>
    </lineage>
</organism>
<dbReference type="AlphaFoldDB" id="A0A550CIM7"/>
<sequence>MVNFHCSPFFLLSLSLLLLCGRASAYVPATATDDTTSAAAAGLNTSDIGSSLTLRWPQQGSLAVPVSYYLAGFQSSGLGQGAFINLAEADLTVDTPATKTPWIAFVSCDSDSPATFTDIDIFALAKSKGAVAGLLYTDKSSVCILNEDYAGQQPFDIFTTQSRTSAQLVKTRFDTSDAASYDAQKLDDAYDDFEEAISTGYYMDYPGYLYAELKAYNSSSADPRVWTSTMTALPTETSGSGSSSTVRLSSTATASGDAQDSISSSDNGAASGGLYWIGWSSPMLLGILLSLSF</sequence>
<dbReference type="Proteomes" id="UP000320762">
    <property type="component" value="Unassembled WGS sequence"/>
</dbReference>
<feature type="signal peptide" evidence="1">
    <location>
        <begin position="1"/>
        <end position="25"/>
    </location>
</feature>
<proteinExistence type="predicted"/>
<evidence type="ECO:0000313" key="2">
    <source>
        <dbReference type="EMBL" id="TRM64662.1"/>
    </source>
</evidence>
<keyword evidence="3" id="KW-1185">Reference proteome</keyword>
<keyword evidence="1" id="KW-0732">Signal</keyword>
<protein>
    <submittedName>
        <fullName evidence="2">Uncharacterized protein</fullName>
    </submittedName>
</protein>
<dbReference type="EMBL" id="VDMD01000006">
    <property type="protein sequence ID" value="TRM64662.1"/>
    <property type="molecule type" value="Genomic_DNA"/>
</dbReference>
<accession>A0A550CIM7</accession>
<gene>
    <name evidence="2" type="ORF">BD626DRAFT_489454</name>
</gene>
<evidence type="ECO:0000313" key="3">
    <source>
        <dbReference type="Proteomes" id="UP000320762"/>
    </source>
</evidence>
<feature type="chain" id="PRO_5022054243" evidence="1">
    <location>
        <begin position="26"/>
        <end position="293"/>
    </location>
</feature>